<feature type="transmembrane region" description="Helical" evidence="8">
    <location>
        <begin position="241"/>
        <end position="274"/>
    </location>
</feature>
<comment type="subcellular location">
    <subcellularLocation>
        <location evidence="1 8">Cell membrane</location>
        <topology evidence="1 8">Multi-pass membrane protein</topology>
    </subcellularLocation>
</comment>
<dbReference type="EMBL" id="RFLX01000011">
    <property type="protein sequence ID" value="RMI20467.1"/>
    <property type="molecule type" value="Genomic_DNA"/>
</dbReference>
<dbReference type="InterPro" id="IPR035906">
    <property type="entry name" value="MetI-like_sf"/>
</dbReference>
<reference evidence="10 13" key="1">
    <citation type="submission" date="2018-09" db="EMBL/GenBank/DDBJ databases">
        <title>Roseomonas sp. nov., isolated from feces of Tibetan antelopes in the Qinghai-Tibet plateau, China.</title>
        <authorList>
            <person name="Tian Z."/>
        </authorList>
    </citation>
    <scope>NUCLEOTIDE SEQUENCE [LARGE SCALE GENOMIC DNA]</scope>
    <source>
        <strain evidence="11 12">Z23</strain>
        <strain evidence="10 13">Z24</strain>
    </source>
</reference>
<evidence type="ECO:0000259" key="9">
    <source>
        <dbReference type="PROSITE" id="PS50928"/>
    </source>
</evidence>
<keyword evidence="5 8" id="KW-0812">Transmembrane</keyword>
<feature type="transmembrane region" description="Helical" evidence="8">
    <location>
        <begin position="70"/>
        <end position="89"/>
    </location>
</feature>
<keyword evidence="6 8" id="KW-1133">Transmembrane helix</keyword>
<dbReference type="RefSeq" id="WP_120638695.1">
    <property type="nucleotide sequence ID" value="NZ_RAQU01000069.1"/>
</dbReference>
<evidence type="ECO:0000256" key="5">
    <source>
        <dbReference type="ARBA" id="ARBA00022692"/>
    </source>
</evidence>
<evidence type="ECO:0000313" key="11">
    <source>
        <dbReference type="EMBL" id="RMI20467.1"/>
    </source>
</evidence>
<dbReference type="CDD" id="cd06261">
    <property type="entry name" value="TM_PBP2"/>
    <property type="match status" value="1"/>
</dbReference>
<dbReference type="PANTHER" id="PTHR42929:SF5">
    <property type="entry name" value="ABC TRANSPORTER PERMEASE PROTEIN"/>
    <property type="match status" value="1"/>
</dbReference>
<keyword evidence="12" id="KW-1185">Reference proteome</keyword>
<evidence type="ECO:0000256" key="2">
    <source>
        <dbReference type="ARBA" id="ARBA00007069"/>
    </source>
</evidence>
<feature type="transmembrane region" description="Helical" evidence="8">
    <location>
        <begin position="101"/>
        <end position="124"/>
    </location>
</feature>
<feature type="domain" description="ABC transmembrane type-1" evidence="9">
    <location>
        <begin position="64"/>
        <end position="270"/>
    </location>
</feature>
<evidence type="ECO:0000256" key="3">
    <source>
        <dbReference type="ARBA" id="ARBA00022448"/>
    </source>
</evidence>
<sequence>MSAARTLDWLLLLPSLLLLALLMGLPLAAMLATSLQPNVLLSFTGPALDNYSYLLSRGYYLQVIWRTLRMAGETTLFAIPLGYLAAMLLRNLSGRAGNLAIMGLTFPILAGPLTVVLGWMALLADGGPFLGPLVEAGLISPPRLLGSEAGVVISLVQFVLPFTVLTLYTGLRQIQPQMHEAAQSLGASGTARFLHVTLPLSLPSVLSATIITFSLAASSFISPHYLGGAGQLTLTTLVSQFIMATFNAELAAAAAGLLLLLMLASVVVITAVIGRFVRP</sequence>
<organism evidence="10 13">
    <name type="scientific">Teichococcus wenyumeiae</name>
    <dbReference type="NCBI Taxonomy" id="2478470"/>
    <lineage>
        <taxon>Bacteria</taxon>
        <taxon>Pseudomonadati</taxon>
        <taxon>Pseudomonadota</taxon>
        <taxon>Alphaproteobacteria</taxon>
        <taxon>Acetobacterales</taxon>
        <taxon>Roseomonadaceae</taxon>
        <taxon>Roseomonas</taxon>
    </lineage>
</organism>
<dbReference type="EMBL" id="RAQU01000069">
    <property type="protein sequence ID" value="RKK03790.1"/>
    <property type="molecule type" value="Genomic_DNA"/>
</dbReference>
<evidence type="ECO:0000313" key="12">
    <source>
        <dbReference type="Proteomes" id="UP000274097"/>
    </source>
</evidence>
<gene>
    <name evidence="10" type="ORF">D6Z83_12820</name>
    <name evidence="11" type="ORF">EBE87_15070</name>
</gene>
<comment type="similarity">
    <text evidence="2">Belongs to the binding-protein-dependent transport system permease family. CysTW subfamily.</text>
</comment>
<comment type="caution">
    <text evidence="10">The sequence shown here is derived from an EMBL/GenBank/DDBJ whole genome shotgun (WGS) entry which is preliminary data.</text>
</comment>
<evidence type="ECO:0000256" key="7">
    <source>
        <dbReference type="ARBA" id="ARBA00023136"/>
    </source>
</evidence>
<evidence type="ECO:0000313" key="10">
    <source>
        <dbReference type="EMBL" id="RKK03790.1"/>
    </source>
</evidence>
<feature type="transmembrane region" description="Helical" evidence="8">
    <location>
        <begin position="144"/>
        <end position="168"/>
    </location>
</feature>
<evidence type="ECO:0000256" key="6">
    <source>
        <dbReference type="ARBA" id="ARBA00022989"/>
    </source>
</evidence>
<evidence type="ECO:0000256" key="8">
    <source>
        <dbReference type="RuleBase" id="RU363032"/>
    </source>
</evidence>
<proteinExistence type="inferred from homology"/>
<dbReference type="SUPFAM" id="SSF161098">
    <property type="entry name" value="MetI-like"/>
    <property type="match status" value="1"/>
</dbReference>
<dbReference type="PROSITE" id="PS50928">
    <property type="entry name" value="ABC_TM1"/>
    <property type="match status" value="1"/>
</dbReference>
<protein>
    <submittedName>
        <fullName evidence="10 11">ABC transporter permease</fullName>
    </submittedName>
</protein>
<dbReference type="InterPro" id="IPR000515">
    <property type="entry name" value="MetI-like"/>
</dbReference>
<evidence type="ECO:0000256" key="1">
    <source>
        <dbReference type="ARBA" id="ARBA00004651"/>
    </source>
</evidence>
<keyword evidence="3 8" id="KW-0813">Transport</keyword>
<evidence type="ECO:0000313" key="13">
    <source>
        <dbReference type="Proteomes" id="UP000278036"/>
    </source>
</evidence>
<dbReference type="PANTHER" id="PTHR42929">
    <property type="entry name" value="INNER MEMBRANE ABC TRANSPORTER PERMEASE PROTEIN YDCU-RELATED-RELATED"/>
    <property type="match status" value="1"/>
</dbReference>
<dbReference type="Proteomes" id="UP000278036">
    <property type="component" value="Unassembled WGS sequence"/>
</dbReference>
<dbReference type="GO" id="GO:0055085">
    <property type="term" value="P:transmembrane transport"/>
    <property type="evidence" value="ECO:0007669"/>
    <property type="project" value="InterPro"/>
</dbReference>
<dbReference type="OrthoDB" id="7915284at2"/>
<keyword evidence="7 8" id="KW-0472">Membrane</keyword>
<dbReference type="Proteomes" id="UP000274097">
    <property type="component" value="Unassembled WGS sequence"/>
</dbReference>
<dbReference type="InParanoid" id="A0A3A9JCB2"/>
<name>A0A3A9JCB2_9PROT</name>
<dbReference type="GO" id="GO:0005886">
    <property type="term" value="C:plasma membrane"/>
    <property type="evidence" value="ECO:0007669"/>
    <property type="project" value="UniProtKB-SubCell"/>
</dbReference>
<dbReference type="AlphaFoldDB" id="A0A3A9JCB2"/>
<keyword evidence="4" id="KW-1003">Cell membrane</keyword>
<feature type="transmembrane region" description="Helical" evidence="8">
    <location>
        <begin position="200"/>
        <end position="221"/>
    </location>
</feature>
<accession>A0A3A9JCB2</accession>
<dbReference type="Gene3D" id="1.10.3720.10">
    <property type="entry name" value="MetI-like"/>
    <property type="match status" value="1"/>
</dbReference>
<dbReference type="Pfam" id="PF00528">
    <property type="entry name" value="BPD_transp_1"/>
    <property type="match status" value="1"/>
</dbReference>
<evidence type="ECO:0000256" key="4">
    <source>
        <dbReference type="ARBA" id="ARBA00022475"/>
    </source>
</evidence>